<dbReference type="GO" id="GO:0006313">
    <property type="term" value="P:DNA transposition"/>
    <property type="evidence" value="ECO:0007669"/>
    <property type="project" value="InterPro"/>
</dbReference>
<gene>
    <name evidence="3" type="ORF">LEP1GSC062_2410</name>
</gene>
<sequence length="110" mass="12073">MSFLGLVPGEYSSGSKRKQTGITKTGSPRLRRILTEAAWQHRYPGVGSKAVTARRVGQPALVVALAEKASLRLHKKFRNLQQRGKTPQVMITAVSRELSGFLWAAMNLVA</sequence>
<reference evidence="3" key="1">
    <citation type="submission" date="2013-05" db="EMBL/GenBank/DDBJ databases">
        <authorList>
            <person name="Harkins D.M."/>
            <person name="Durkin A.S."/>
            <person name="Brinkac L.M."/>
            <person name="Haft D.H."/>
            <person name="Selengut J.D."/>
            <person name="Sanka R."/>
            <person name="DePew J."/>
            <person name="Purushe J."/>
            <person name="Hartskeerl R.A."/>
            <person name="Ahmed A."/>
            <person name="van der Linden H."/>
            <person name="Goris M.G.A."/>
            <person name="Vinetz J.M."/>
            <person name="Sutton G.G."/>
            <person name="Nierman W.C."/>
            <person name="Fouts D.E."/>
        </authorList>
    </citation>
    <scope>NUCLEOTIDE SEQUENCE [LARGE SCALE GENOMIC DNA]</scope>
    <source>
        <strain evidence="3">L 60</strain>
    </source>
</reference>
<name>V6I1A5_9LEPT</name>
<comment type="caution">
    <text evidence="3">The sequence shown here is derived from an EMBL/GenBank/DDBJ whole genome shotgun (WGS) entry which is preliminary data.</text>
</comment>
<keyword evidence="4" id="KW-1185">Reference proteome</keyword>
<protein>
    <submittedName>
        <fullName evidence="3">Transposase, IS116/IS110/IS902 domain protein</fullName>
    </submittedName>
</protein>
<evidence type="ECO:0000259" key="2">
    <source>
        <dbReference type="Pfam" id="PF02371"/>
    </source>
</evidence>
<organism evidence="3 4">
    <name type="scientific">Leptospira alexanderi serovar Manhao 3 str. L 60</name>
    <dbReference type="NCBI Taxonomy" id="1049759"/>
    <lineage>
        <taxon>Bacteria</taxon>
        <taxon>Pseudomonadati</taxon>
        <taxon>Spirochaetota</taxon>
        <taxon>Spirochaetia</taxon>
        <taxon>Leptospirales</taxon>
        <taxon>Leptospiraceae</taxon>
        <taxon>Leptospira</taxon>
    </lineage>
</organism>
<proteinExistence type="predicted"/>
<dbReference type="Proteomes" id="UP000018747">
    <property type="component" value="Unassembled WGS sequence"/>
</dbReference>
<dbReference type="EMBL" id="AHMT02000017">
    <property type="protein sequence ID" value="EQA63596.1"/>
    <property type="molecule type" value="Genomic_DNA"/>
</dbReference>
<evidence type="ECO:0000256" key="1">
    <source>
        <dbReference type="SAM" id="MobiDB-lite"/>
    </source>
</evidence>
<accession>V6I1A5</accession>
<feature type="region of interest" description="Disordered" evidence="1">
    <location>
        <begin position="1"/>
        <end position="27"/>
    </location>
</feature>
<feature type="domain" description="Transposase IS116/IS110/IS902 C-terminal" evidence="2">
    <location>
        <begin position="2"/>
        <end position="40"/>
    </location>
</feature>
<dbReference type="AlphaFoldDB" id="V6I1A5"/>
<evidence type="ECO:0000313" key="3">
    <source>
        <dbReference type="EMBL" id="EQA63596.1"/>
    </source>
</evidence>
<dbReference type="Pfam" id="PF02371">
    <property type="entry name" value="Transposase_20"/>
    <property type="match status" value="1"/>
</dbReference>
<dbReference type="GO" id="GO:0004803">
    <property type="term" value="F:transposase activity"/>
    <property type="evidence" value="ECO:0007669"/>
    <property type="project" value="InterPro"/>
</dbReference>
<dbReference type="InterPro" id="IPR003346">
    <property type="entry name" value="Transposase_20"/>
</dbReference>
<dbReference type="GO" id="GO:0003677">
    <property type="term" value="F:DNA binding"/>
    <property type="evidence" value="ECO:0007669"/>
    <property type="project" value="InterPro"/>
</dbReference>
<evidence type="ECO:0000313" key="4">
    <source>
        <dbReference type="Proteomes" id="UP000018747"/>
    </source>
</evidence>